<feature type="transmembrane region" description="Helical" evidence="6">
    <location>
        <begin position="29"/>
        <end position="49"/>
    </location>
</feature>
<dbReference type="AlphaFoldDB" id="A0A2N5HJB1"/>
<dbReference type="OrthoDB" id="9813906at2"/>
<keyword evidence="8" id="KW-1185">Reference proteome</keyword>
<feature type="transmembrane region" description="Helical" evidence="6">
    <location>
        <begin position="325"/>
        <end position="343"/>
    </location>
</feature>
<feature type="transmembrane region" description="Helical" evidence="6">
    <location>
        <begin position="61"/>
        <end position="78"/>
    </location>
</feature>
<protein>
    <submittedName>
        <fullName evidence="7">Galactose/methyl galactoside ABC transporter permease MglC</fullName>
    </submittedName>
</protein>
<dbReference type="CDD" id="cd06579">
    <property type="entry name" value="TM_PBP1_transp_AraH_like"/>
    <property type="match status" value="1"/>
</dbReference>
<dbReference type="PANTHER" id="PTHR32196">
    <property type="entry name" value="ABC TRANSPORTER PERMEASE PROTEIN YPHD-RELATED-RELATED"/>
    <property type="match status" value="1"/>
</dbReference>
<keyword evidence="2" id="KW-1003">Cell membrane</keyword>
<feature type="transmembrane region" description="Helical" evidence="6">
    <location>
        <begin position="117"/>
        <end position="138"/>
    </location>
</feature>
<gene>
    <name evidence="7" type="ORF">CVD27_09420</name>
</gene>
<dbReference type="NCBIfam" id="NF007014">
    <property type="entry name" value="PRK09478.1"/>
    <property type="match status" value="1"/>
</dbReference>
<dbReference type="Proteomes" id="UP000234950">
    <property type="component" value="Unassembled WGS sequence"/>
</dbReference>
<keyword evidence="4 6" id="KW-1133">Transmembrane helix</keyword>
<comment type="caution">
    <text evidence="7">The sequence shown here is derived from an EMBL/GenBank/DDBJ whole genome shotgun (WGS) entry which is preliminary data.</text>
</comment>
<dbReference type="PANTHER" id="PTHR32196:SF18">
    <property type="entry name" value="GALACTOSE_METHYL GALACTOSIDE IMPORT PERMEASE PROTEIN MGLC"/>
    <property type="match status" value="1"/>
</dbReference>
<name>A0A2N5HJB1_9BACI</name>
<evidence type="ECO:0000256" key="4">
    <source>
        <dbReference type="ARBA" id="ARBA00022989"/>
    </source>
</evidence>
<sequence>MSTQAIKKTGSKDKGNSKSNVSKWIVDNVIYLVLILLVVGIVVASPDFLSMTNLINILSQASSRIIIALGVAGILITAGTDLSAGRMVGLAAVISASMLQAGDYAYKMYPHLPELPLFVPILLAMAATGIVAALNGVIVSKLHVPPFIATLGMMIGVYGLTSIYFDRPPYGAQPIGGLSEKFTTFAQRGIKLGHYEFPYLILYAIIVSVIIWVVWNKTQLGKNMYAIGGNPEAAKVSGVNVARNLIIIYTIAGLLYGLTGTLEAGRVGSATNNTGNMYELDAIAACVVGGVSLSGGIGTVPGVVTGVLIFQVINYGLAFLGVSPYIQFIVKGLIIIVAVAFDMRKHAKKK</sequence>
<evidence type="ECO:0000256" key="2">
    <source>
        <dbReference type="ARBA" id="ARBA00022475"/>
    </source>
</evidence>
<dbReference type="Pfam" id="PF02653">
    <property type="entry name" value="BPD_transp_2"/>
    <property type="match status" value="1"/>
</dbReference>
<evidence type="ECO:0000256" key="3">
    <source>
        <dbReference type="ARBA" id="ARBA00022692"/>
    </source>
</evidence>
<proteinExistence type="predicted"/>
<reference evidence="7 8" key="1">
    <citation type="submission" date="2017-11" db="EMBL/GenBank/DDBJ databases">
        <title>Comparitive Functional Genomics of Dry Heat Resistant strains isolated from the Viking Spacecraft.</title>
        <authorList>
            <person name="Seuylemezian A."/>
            <person name="Cooper K."/>
            <person name="Vaishampayan P."/>
        </authorList>
    </citation>
    <scope>NUCLEOTIDE SEQUENCE [LARGE SCALE GENOMIC DNA]</scope>
    <source>
        <strain evidence="7 8">V32-6</strain>
    </source>
</reference>
<organism evidence="7 8">
    <name type="scientific">Neobacillus cucumis</name>
    <dbReference type="NCBI Taxonomy" id="1740721"/>
    <lineage>
        <taxon>Bacteria</taxon>
        <taxon>Bacillati</taxon>
        <taxon>Bacillota</taxon>
        <taxon>Bacilli</taxon>
        <taxon>Bacillales</taxon>
        <taxon>Bacillaceae</taxon>
        <taxon>Neobacillus</taxon>
    </lineage>
</organism>
<feature type="transmembrane region" description="Helical" evidence="6">
    <location>
        <begin position="280"/>
        <end position="313"/>
    </location>
</feature>
<keyword evidence="3 6" id="KW-0812">Transmembrane</keyword>
<evidence type="ECO:0000256" key="1">
    <source>
        <dbReference type="ARBA" id="ARBA00004651"/>
    </source>
</evidence>
<evidence type="ECO:0000256" key="5">
    <source>
        <dbReference type="ARBA" id="ARBA00023136"/>
    </source>
</evidence>
<accession>A0A2N5HJB1</accession>
<feature type="transmembrane region" description="Helical" evidence="6">
    <location>
        <begin position="241"/>
        <end position="259"/>
    </location>
</feature>
<dbReference type="EMBL" id="PGVE01000040">
    <property type="protein sequence ID" value="PLS05578.1"/>
    <property type="molecule type" value="Genomic_DNA"/>
</dbReference>
<keyword evidence="5 6" id="KW-0472">Membrane</keyword>
<dbReference type="GO" id="GO:0022857">
    <property type="term" value="F:transmembrane transporter activity"/>
    <property type="evidence" value="ECO:0007669"/>
    <property type="project" value="InterPro"/>
</dbReference>
<dbReference type="InterPro" id="IPR001851">
    <property type="entry name" value="ABC_transp_permease"/>
</dbReference>
<comment type="subcellular location">
    <subcellularLocation>
        <location evidence="1">Cell membrane</location>
        <topology evidence="1">Multi-pass membrane protein</topology>
    </subcellularLocation>
</comment>
<dbReference type="RefSeq" id="WP_101647646.1">
    <property type="nucleotide sequence ID" value="NZ_PGVE01000040.1"/>
</dbReference>
<feature type="transmembrane region" description="Helical" evidence="6">
    <location>
        <begin position="197"/>
        <end position="215"/>
    </location>
</feature>
<evidence type="ECO:0000313" key="7">
    <source>
        <dbReference type="EMBL" id="PLS05578.1"/>
    </source>
</evidence>
<feature type="transmembrane region" description="Helical" evidence="6">
    <location>
        <begin position="84"/>
        <end position="105"/>
    </location>
</feature>
<feature type="transmembrane region" description="Helical" evidence="6">
    <location>
        <begin position="144"/>
        <end position="165"/>
    </location>
</feature>
<evidence type="ECO:0000313" key="8">
    <source>
        <dbReference type="Proteomes" id="UP000234950"/>
    </source>
</evidence>
<dbReference type="GO" id="GO:0005886">
    <property type="term" value="C:plasma membrane"/>
    <property type="evidence" value="ECO:0007669"/>
    <property type="project" value="UniProtKB-SubCell"/>
</dbReference>
<evidence type="ECO:0000256" key="6">
    <source>
        <dbReference type="SAM" id="Phobius"/>
    </source>
</evidence>